<gene>
    <name evidence="1" type="ORF">C8F04DRAFT_1076516</name>
</gene>
<sequence>MIGHRKHKWVALGVRRSGLGRAEVGKNLRKPQAKGFEEYTNDRSKIIHTWIPPNGKSLFRTLRAMYSSLSNRVPSIMDISSMMSVLVSFQRSESLKEFWILCARRSLDSFPNPIPANEWTVEPPMFRPAIPVDAVTAKDCGG</sequence>
<organism evidence="1 2">
    <name type="scientific">Mycena alexandri</name>
    <dbReference type="NCBI Taxonomy" id="1745969"/>
    <lineage>
        <taxon>Eukaryota</taxon>
        <taxon>Fungi</taxon>
        <taxon>Dikarya</taxon>
        <taxon>Basidiomycota</taxon>
        <taxon>Agaricomycotina</taxon>
        <taxon>Agaricomycetes</taxon>
        <taxon>Agaricomycetidae</taxon>
        <taxon>Agaricales</taxon>
        <taxon>Marasmiineae</taxon>
        <taxon>Mycenaceae</taxon>
        <taxon>Mycena</taxon>
    </lineage>
</organism>
<accession>A0AAD6TCP0</accession>
<reference evidence="1" key="1">
    <citation type="submission" date="2023-03" db="EMBL/GenBank/DDBJ databases">
        <title>Massive genome expansion in bonnet fungi (Mycena s.s.) driven by repeated elements and novel gene families across ecological guilds.</title>
        <authorList>
            <consortium name="Lawrence Berkeley National Laboratory"/>
            <person name="Harder C.B."/>
            <person name="Miyauchi S."/>
            <person name="Viragh M."/>
            <person name="Kuo A."/>
            <person name="Thoen E."/>
            <person name="Andreopoulos B."/>
            <person name="Lu D."/>
            <person name="Skrede I."/>
            <person name="Drula E."/>
            <person name="Henrissat B."/>
            <person name="Morin E."/>
            <person name="Kohler A."/>
            <person name="Barry K."/>
            <person name="LaButti K."/>
            <person name="Morin E."/>
            <person name="Salamov A."/>
            <person name="Lipzen A."/>
            <person name="Mereny Z."/>
            <person name="Hegedus B."/>
            <person name="Baldrian P."/>
            <person name="Stursova M."/>
            <person name="Weitz H."/>
            <person name="Taylor A."/>
            <person name="Grigoriev I.V."/>
            <person name="Nagy L.G."/>
            <person name="Martin F."/>
            <person name="Kauserud H."/>
        </authorList>
    </citation>
    <scope>NUCLEOTIDE SEQUENCE</scope>
    <source>
        <strain evidence="1">CBHHK200</strain>
    </source>
</reference>
<name>A0AAD6TCP0_9AGAR</name>
<dbReference type="AlphaFoldDB" id="A0AAD6TCP0"/>
<comment type="caution">
    <text evidence="1">The sequence shown here is derived from an EMBL/GenBank/DDBJ whole genome shotgun (WGS) entry which is preliminary data.</text>
</comment>
<evidence type="ECO:0000313" key="1">
    <source>
        <dbReference type="EMBL" id="KAJ7042610.1"/>
    </source>
</evidence>
<proteinExistence type="predicted"/>
<dbReference type="Proteomes" id="UP001218188">
    <property type="component" value="Unassembled WGS sequence"/>
</dbReference>
<protein>
    <submittedName>
        <fullName evidence="1">Uncharacterized protein</fullName>
    </submittedName>
</protein>
<evidence type="ECO:0000313" key="2">
    <source>
        <dbReference type="Proteomes" id="UP001218188"/>
    </source>
</evidence>
<keyword evidence="2" id="KW-1185">Reference proteome</keyword>
<dbReference type="EMBL" id="JARJCM010000012">
    <property type="protein sequence ID" value="KAJ7042610.1"/>
    <property type="molecule type" value="Genomic_DNA"/>
</dbReference>